<evidence type="ECO:0000313" key="3">
    <source>
        <dbReference type="Proteomes" id="UP001164506"/>
    </source>
</evidence>
<organism evidence="2 3">
    <name type="scientific">Streptomyces tanashiensis</name>
    <dbReference type="NCBI Taxonomy" id="67367"/>
    <lineage>
        <taxon>Bacteria</taxon>
        <taxon>Bacillati</taxon>
        <taxon>Actinomycetota</taxon>
        <taxon>Actinomycetes</taxon>
        <taxon>Kitasatosporales</taxon>
        <taxon>Streptomycetaceae</taxon>
        <taxon>Streptomyces</taxon>
    </lineage>
</organism>
<sequence length="465" mass="49307">MSACAHAAALIAAGRYAEARKTAETALETDGPEPHLLLVLARAHMVEDEDDHDDDAERVFRRALDTFPDHVDLLAGYAELCLRSDALDRPGRHARGPALLERLRELAPDSPQLRRAAASTSVLATAAGKGPSAARVQRHDVVHALTTAASPEAAEKEARQQAALAPSDRRLAVLDATLTALARPGRAPLRLLVRRTPEYLFVASLAVAALLLARHLLGPFPFWIPWAVGLLLDLPLLTLRLLLRGARARGGERASGAVDAGPAPAESSLSAVPRYARRELALIGAGAAVTLGALVTTVVLTHAEYSAYPRYEAVAPYSFRGMTRMDMGEGLGAAAASDPGGRIEAAFTHYYTGGAGDGSELTVTASIGDFHDATAALVRDSHTLLSETPGVTSADDTWTADAGAYGGWMQCSRYVEDLTGTPKAVCFWADRGSMGSVTFKASDMPHADIEQLARMTRQTVLRPSS</sequence>
<dbReference type="Proteomes" id="UP001164506">
    <property type="component" value="Chromosome"/>
</dbReference>
<accession>A0ABY6QQP3</accession>
<feature type="transmembrane region" description="Helical" evidence="1">
    <location>
        <begin position="280"/>
        <end position="300"/>
    </location>
</feature>
<feature type="transmembrane region" description="Helical" evidence="1">
    <location>
        <begin position="223"/>
        <end position="243"/>
    </location>
</feature>
<dbReference type="EMBL" id="CP084204">
    <property type="protein sequence ID" value="UZX19627.1"/>
    <property type="molecule type" value="Genomic_DNA"/>
</dbReference>
<gene>
    <name evidence="2" type="ORF">LDH80_02235</name>
</gene>
<protein>
    <recommendedName>
        <fullName evidence="4">Tetratricopeptide repeat protein</fullName>
    </recommendedName>
</protein>
<evidence type="ECO:0000256" key="1">
    <source>
        <dbReference type="SAM" id="Phobius"/>
    </source>
</evidence>
<keyword evidence="1" id="KW-0472">Membrane</keyword>
<evidence type="ECO:0008006" key="4">
    <source>
        <dbReference type="Google" id="ProtNLM"/>
    </source>
</evidence>
<dbReference type="Gene3D" id="1.25.40.10">
    <property type="entry name" value="Tetratricopeptide repeat domain"/>
    <property type="match status" value="1"/>
</dbReference>
<keyword evidence="1" id="KW-1133">Transmembrane helix</keyword>
<feature type="transmembrane region" description="Helical" evidence="1">
    <location>
        <begin position="199"/>
        <end position="217"/>
    </location>
</feature>
<keyword evidence="1" id="KW-0812">Transmembrane</keyword>
<dbReference type="RefSeq" id="WP_267257968.1">
    <property type="nucleotide sequence ID" value="NZ_CP084204.1"/>
</dbReference>
<keyword evidence="3" id="KW-1185">Reference proteome</keyword>
<dbReference type="InterPro" id="IPR011990">
    <property type="entry name" value="TPR-like_helical_dom_sf"/>
</dbReference>
<reference evidence="2" key="1">
    <citation type="submission" date="2021-09" db="EMBL/GenBank/DDBJ databases">
        <title>Complete genome sequence and metabolic characterization of Streptomyces tanashiensis DSM 731 the producer of antibacterial Kalafungin and diverse secondary metabolites.</title>
        <authorList>
            <person name="Abbasi M.N."/>
            <person name="Anwar M.N."/>
            <person name="Alam K."/>
            <person name="Shoaib M."/>
            <person name="Lin Z."/>
            <person name="Hayat M."/>
            <person name="Ali M.I."/>
            <person name="Malik H.M.T."/>
            <person name="Ahmed I."/>
            <person name="Li A."/>
            <person name="Hailong Wang H."/>
            <person name="Zhang Y."/>
        </authorList>
    </citation>
    <scope>NUCLEOTIDE SEQUENCE</scope>
    <source>
        <strain evidence="2">Kala</strain>
    </source>
</reference>
<name>A0ABY6QQP3_9ACTN</name>
<dbReference type="SUPFAM" id="SSF48452">
    <property type="entry name" value="TPR-like"/>
    <property type="match status" value="1"/>
</dbReference>
<proteinExistence type="predicted"/>
<dbReference type="GeneID" id="95598223"/>
<evidence type="ECO:0000313" key="2">
    <source>
        <dbReference type="EMBL" id="UZX19627.1"/>
    </source>
</evidence>